<feature type="domain" description="Major facilitator superfamily (MFS) profile" evidence="12">
    <location>
        <begin position="12"/>
        <end position="424"/>
    </location>
</feature>
<dbReference type="PROSITE" id="PS50850">
    <property type="entry name" value="MFS"/>
    <property type="match status" value="1"/>
</dbReference>
<feature type="transmembrane region" description="Helical" evidence="11">
    <location>
        <begin position="49"/>
        <end position="73"/>
    </location>
</feature>
<dbReference type="Pfam" id="PF00083">
    <property type="entry name" value="Sugar_tr"/>
    <property type="match status" value="1"/>
</dbReference>
<evidence type="ECO:0000256" key="5">
    <source>
        <dbReference type="ARBA" id="ARBA00022692"/>
    </source>
</evidence>
<dbReference type="PANTHER" id="PTHR43045:SF1">
    <property type="entry name" value="SHIKIMATE TRANSPORTER"/>
    <property type="match status" value="1"/>
</dbReference>
<keyword evidence="3" id="KW-0813">Transport</keyword>
<name>A0A919RK82_9ACTN</name>
<evidence type="ECO:0000256" key="3">
    <source>
        <dbReference type="ARBA" id="ARBA00022448"/>
    </source>
</evidence>
<evidence type="ECO:0000256" key="1">
    <source>
        <dbReference type="ARBA" id="ARBA00004651"/>
    </source>
</evidence>
<comment type="subcellular location">
    <subcellularLocation>
        <location evidence="1">Cell membrane</location>
        <topology evidence="1">Multi-pass membrane protein</topology>
    </subcellularLocation>
</comment>
<sequence>MSVPTPKERRTAAFASAIGTTIEWYDFFIYGLAAGLVFSTVFFPASDPFVGILLSFGTFAVGYIGRPIGALLFGHFGDRIGRKSALIITMMIMGVCTTLIGLLPSYESIGIWAPALLIVLRIAQGIGIAGEWGGAVLLAVEYAPAKRRGLYGSWPQIGVPVGLVLSSAVFFVLTGTLSDADMLAWGWRIPFLASVVLIVAGMVIRLKIMDSPAFRNLQEQGEVAKAPLRDLLKTPKSTIFLAMGTKWAEGVGFNTWAVFAVTYLTVHAGMTKDSVLLAVTIAAVVAAVFIPIWGLVSDLLGRAKIYGAGAIALGLAAFPAFMLFDTASEVIVTLTLVVVFGIAYPLMFAPQGALYSELFPAKVRYSGISVVFQFASIVSSGLTPLILTYLLVLGGEEPWLICLYMAAVATITTLCVYGLRRRLIHTDEEIATEGARVGVS</sequence>
<feature type="transmembrane region" description="Helical" evidence="11">
    <location>
        <begin position="370"/>
        <end position="392"/>
    </location>
</feature>
<keyword evidence="14" id="KW-1185">Reference proteome</keyword>
<feature type="transmembrane region" description="Helical" evidence="11">
    <location>
        <begin position="305"/>
        <end position="324"/>
    </location>
</feature>
<evidence type="ECO:0000256" key="2">
    <source>
        <dbReference type="ARBA" id="ARBA00008240"/>
    </source>
</evidence>
<keyword evidence="6" id="KW-0769">Symport</keyword>
<reference evidence="13" key="1">
    <citation type="submission" date="2021-01" db="EMBL/GenBank/DDBJ databases">
        <title>Whole genome shotgun sequence of Sinosporangium siamense NBRC 109515.</title>
        <authorList>
            <person name="Komaki H."/>
            <person name="Tamura T."/>
        </authorList>
    </citation>
    <scope>NUCLEOTIDE SEQUENCE</scope>
    <source>
        <strain evidence="13">NBRC 109515</strain>
    </source>
</reference>
<dbReference type="AlphaFoldDB" id="A0A919RK82"/>
<evidence type="ECO:0000256" key="10">
    <source>
        <dbReference type="ARBA" id="ARBA00039918"/>
    </source>
</evidence>
<evidence type="ECO:0000256" key="8">
    <source>
        <dbReference type="ARBA" id="ARBA00023136"/>
    </source>
</evidence>
<dbReference type="SUPFAM" id="SSF103473">
    <property type="entry name" value="MFS general substrate transporter"/>
    <property type="match status" value="1"/>
</dbReference>
<accession>A0A919RK82</accession>
<feature type="transmembrane region" description="Helical" evidence="11">
    <location>
        <begin position="85"/>
        <end position="103"/>
    </location>
</feature>
<dbReference type="Gene3D" id="1.20.1250.20">
    <property type="entry name" value="MFS general substrate transporter like domains"/>
    <property type="match status" value="2"/>
</dbReference>
<evidence type="ECO:0000256" key="4">
    <source>
        <dbReference type="ARBA" id="ARBA00022475"/>
    </source>
</evidence>
<comment type="similarity">
    <text evidence="2">Belongs to the major facilitator superfamily. Metabolite:H+ Symporter (MHS) family (TC 2.A.1.6) family.</text>
</comment>
<organism evidence="13 14">
    <name type="scientific">Sinosporangium siamense</name>
    <dbReference type="NCBI Taxonomy" id="1367973"/>
    <lineage>
        <taxon>Bacteria</taxon>
        <taxon>Bacillati</taxon>
        <taxon>Actinomycetota</taxon>
        <taxon>Actinomycetes</taxon>
        <taxon>Streptosporangiales</taxon>
        <taxon>Streptosporangiaceae</taxon>
        <taxon>Sinosporangium</taxon>
    </lineage>
</organism>
<feature type="transmembrane region" description="Helical" evidence="11">
    <location>
        <begin position="152"/>
        <end position="173"/>
    </location>
</feature>
<dbReference type="InterPro" id="IPR011701">
    <property type="entry name" value="MFS"/>
</dbReference>
<dbReference type="RefSeq" id="WP_204030223.1">
    <property type="nucleotide sequence ID" value="NZ_BOOW01000034.1"/>
</dbReference>
<keyword evidence="5 11" id="KW-0812">Transmembrane</keyword>
<dbReference type="GO" id="GO:0005886">
    <property type="term" value="C:plasma membrane"/>
    <property type="evidence" value="ECO:0007669"/>
    <property type="project" value="UniProtKB-SubCell"/>
</dbReference>
<evidence type="ECO:0000256" key="7">
    <source>
        <dbReference type="ARBA" id="ARBA00022989"/>
    </source>
</evidence>
<keyword evidence="7 11" id="KW-1133">Transmembrane helix</keyword>
<feature type="transmembrane region" description="Helical" evidence="11">
    <location>
        <begin position="251"/>
        <end position="270"/>
    </location>
</feature>
<evidence type="ECO:0000313" key="14">
    <source>
        <dbReference type="Proteomes" id="UP000606172"/>
    </source>
</evidence>
<dbReference type="Proteomes" id="UP000606172">
    <property type="component" value="Unassembled WGS sequence"/>
</dbReference>
<comment type="function">
    <text evidence="9">May be a proton symporter involved in the uptake of osmolytes such as proline and glycine betaine.</text>
</comment>
<evidence type="ECO:0000259" key="12">
    <source>
        <dbReference type="PROSITE" id="PS50850"/>
    </source>
</evidence>
<dbReference type="InterPro" id="IPR005828">
    <property type="entry name" value="MFS_sugar_transport-like"/>
</dbReference>
<feature type="transmembrane region" description="Helical" evidence="11">
    <location>
        <begin position="398"/>
        <end position="419"/>
    </location>
</feature>
<comment type="caution">
    <text evidence="13">The sequence shown here is derived from an EMBL/GenBank/DDBJ whole genome shotgun (WGS) entry which is preliminary data.</text>
</comment>
<evidence type="ECO:0000256" key="6">
    <source>
        <dbReference type="ARBA" id="ARBA00022847"/>
    </source>
</evidence>
<dbReference type="InterPro" id="IPR036259">
    <property type="entry name" value="MFS_trans_sf"/>
</dbReference>
<dbReference type="CDD" id="cd17369">
    <property type="entry name" value="MFS_ShiA_like"/>
    <property type="match status" value="1"/>
</dbReference>
<evidence type="ECO:0000256" key="9">
    <source>
        <dbReference type="ARBA" id="ARBA00037295"/>
    </source>
</evidence>
<feature type="transmembrane region" description="Helical" evidence="11">
    <location>
        <begin position="109"/>
        <end position="140"/>
    </location>
</feature>
<keyword evidence="4" id="KW-1003">Cell membrane</keyword>
<protein>
    <recommendedName>
        <fullName evidence="10">Putative proline/betaine transporter</fullName>
    </recommendedName>
</protein>
<dbReference type="PANTHER" id="PTHR43045">
    <property type="entry name" value="SHIKIMATE TRANSPORTER"/>
    <property type="match status" value="1"/>
</dbReference>
<gene>
    <name evidence="13" type="ORF">Ssi02_53690</name>
</gene>
<evidence type="ECO:0000256" key="11">
    <source>
        <dbReference type="SAM" id="Phobius"/>
    </source>
</evidence>
<keyword evidence="8 11" id="KW-0472">Membrane</keyword>
<feature type="transmembrane region" description="Helical" evidence="11">
    <location>
        <begin position="330"/>
        <end position="349"/>
    </location>
</feature>
<feature type="transmembrane region" description="Helical" evidence="11">
    <location>
        <begin position="276"/>
        <end position="296"/>
    </location>
</feature>
<dbReference type="Pfam" id="PF07690">
    <property type="entry name" value="MFS_1"/>
    <property type="match status" value="1"/>
</dbReference>
<dbReference type="FunFam" id="1.20.1250.20:FF:000001">
    <property type="entry name" value="Dicarboxylate MFS transporter"/>
    <property type="match status" value="1"/>
</dbReference>
<dbReference type="InterPro" id="IPR020846">
    <property type="entry name" value="MFS_dom"/>
</dbReference>
<dbReference type="EMBL" id="BOOW01000034">
    <property type="protein sequence ID" value="GII95138.1"/>
    <property type="molecule type" value="Genomic_DNA"/>
</dbReference>
<dbReference type="GO" id="GO:0015293">
    <property type="term" value="F:symporter activity"/>
    <property type="evidence" value="ECO:0007669"/>
    <property type="project" value="UniProtKB-KW"/>
</dbReference>
<feature type="transmembrane region" description="Helical" evidence="11">
    <location>
        <begin position="185"/>
        <end position="206"/>
    </location>
</feature>
<proteinExistence type="inferred from homology"/>
<evidence type="ECO:0000313" key="13">
    <source>
        <dbReference type="EMBL" id="GII95138.1"/>
    </source>
</evidence>